<dbReference type="EMBL" id="CANHGI010000004">
    <property type="protein sequence ID" value="CAI5447705.1"/>
    <property type="molecule type" value="Genomic_DNA"/>
</dbReference>
<evidence type="ECO:0000313" key="3">
    <source>
        <dbReference type="Proteomes" id="UP001152747"/>
    </source>
</evidence>
<feature type="signal peptide" evidence="1">
    <location>
        <begin position="1"/>
        <end position="18"/>
    </location>
</feature>
<dbReference type="AlphaFoldDB" id="A0A9P1ILQ7"/>
<comment type="caution">
    <text evidence="2">The sequence shown here is derived from an EMBL/GenBank/DDBJ whole genome shotgun (WGS) entry which is preliminary data.</text>
</comment>
<reference evidence="2" key="1">
    <citation type="submission" date="2022-11" db="EMBL/GenBank/DDBJ databases">
        <authorList>
            <person name="Kikuchi T."/>
        </authorList>
    </citation>
    <scope>NUCLEOTIDE SEQUENCE</scope>
    <source>
        <strain evidence="2">PS1010</strain>
    </source>
</reference>
<accession>A0A9P1ILQ7</accession>
<feature type="chain" id="PRO_5040424359" evidence="1">
    <location>
        <begin position="19"/>
        <end position="132"/>
    </location>
</feature>
<keyword evidence="3" id="KW-1185">Reference proteome</keyword>
<evidence type="ECO:0000256" key="1">
    <source>
        <dbReference type="SAM" id="SignalP"/>
    </source>
</evidence>
<protein>
    <submittedName>
        <fullName evidence="2">Uncharacterized protein</fullName>
    </submittedName>
</protein>
<dbReference type="Proteomes" id="UP001152747">
    <property type="component" value="Unassembled WGS sequence"/>
</dbReference>
<evidence type="ECO:0000313" key="2">
    <source>
        <dbReference type="EMBL" id="CAI5447705.1"/>
    </source>
</evidence>
<proteinExistence type="predicted"/>
<organism evidence="2 3">
    <name type="scientific">Caenorhabditis angaria</name>
    <dbReference type="NCBI Taxonomy" id="860376"/>
    <lineage>
        <taxon>Eukaryota</taxon>
        <taxon>Metazoa</taxon>
        <taxon>Ecdysozoa</taxon>
        <taxon>Nematoda</taxon>
        <taxon>Chromadorea</taxon>
        <taxon>Rhabditida</taxon>
        <taxon>Rhabditina</taxon>
        <taxon>Rhabditomorpha</taxon>
        <taxon>Rhabditoidea</taxon>
        <taxon>Rhabditidae</taxon>
        <taxon>Peloderinae</taxon>
        <taxon>Caenorhabditis</taxon>
    </lineage>
</organism>
<gene>
    <name evidence="2" type="ORF">CAMP_LOCUS10342</name>
</gene>
<keyword evidence="1" id="KW-0732">Signal</keyword>
<sequence>MFPIPILLIFLHFQSSQAHVIRFSPIRNDTLIFEIDVFCAYPNSDFQMEIKEIDLFLKVYQKGDEKGSSGYEWIAHISHNCNSKAEIKTLEVYDRDYIVPIPLKQDTKISFLIDLTNYDYFHLWPIVHIDKI</sequence>
<name>A0A9P1ILQ7_9PELO</name>